<accession>A0A5J4R521</accession>
<dbReference type="PANTHER" id="PTHR43581">
    <property type="entry name" value="ATP/GTP PHOSPHATASE"/>
    <property type="match status" value="1"/>
</dbReference>
<sequence>MDGILNAYILPVERNSIYTFSKELSLGRIQNNYALKLKRKIRYPLPIVHSLVSAEDLALTQKNKSKYFELAEEIERKILRGNVSVSDLGEVLFQPQSMNEALPFLLSASLVKTLSGLIIYLKHEATNSHLLIIDEPELNLHPDNQILLARILAKIVNAGIRLLISTHSDYIVRELNNMIMLSSKDIDKKEFGYEDDEYLNPEDVGAYLFNFNKEKPDRVIVEALSIEEDGFEVETMDEVIASLNARSMNLYYKLKENNE</sequence>
<name>A0A5J4R521_9ZZZZ</name>
<comment type="caution">
    <text evidence="2">The sequence shown here is derived from an EMBL/GenBank/DDBJ whole genome shotgun (WGS) entry which is preliminary data.</text>
</comment>
<dbReference type="PANTHER" id="PTHR43581:SF2">
    <property type="entry name" value="EXCINUCLEASE ATPASE SUBUNIT"/>
    <property type="match status" value="1"/>
</dbReference>
<evidence type="ECO:0000313" key="2">
    <source>
        <dbReference type="EMBL" id="KAA6328171.1"/>
    </source>
</evidence>
<dbReference type="AlphaFoldDB" id="A0A5J4R521"/>
<dbReference type="InterPro" id="IPR051396">
    <property type="entry name" value="Bact_Antivir_Def_Nuclease"/>
</dbReference>
<reference evidence="2" key="1">
    <citation type="submission" date="2019-03" db="EMBL/GenBank/DDBJ databases">
        <title>Single cell metagenomics reveals metabolic interactions within the superorganism composed of flagellate Streblomastix strix and complex community of Bacteroidetes bacteria on its surface.</title>
        <authorList>
            <person name="Treitli S.C."/>
            <person name="Kolisko M."/>
            <person name="Husnik F."/>
            <person name="Keeling P."/>
            <person name="Hampl V."/>
        </authorList>
    </citation>
    <scope>NUCLEOTIDE SEQUENCE</scope>
    <source>
        <strain evidence="2">STM</strain>
    </source>
</reference>
<evidence type="ECO:0000259" key="1">
    <source>
        <dbReference type="Pfam" id="PF13175"/>
    </source>
</evidence>
<proteinExistence type="predicted"/>
<gene>
    <name evidence="2" type="ORF">EZS27_022904</name>
</gene>
<feature type="domain" description="Endonuclease GajA/Old nuclease/RecF-like AAA" evidence="1">
    <location>
        <begin position="113"/>
        <end position="172"/>
    </location>
</feature>
<dbReference type="Gene3D" id="3.40.50.300">
    <property type="entry name" value="P-loop containing nucleotide triphosphate hydrolases"/>
    <property type="match status" value="1"/>
</dbReference>
<dbReference type="CDD" id="cd00267">
    <property type="entry name" value="ABC_ATPase"/>
    <property type="match status" value="1"/>
</dbReference>
<dbReference type="EMBL" id="SNRY01001864">
    <property type="protein sequence ID" value="KAA6328171.1"/>
    <property type="molecule type" value="Genomic_DNA"/>
</dbReference>
<dbReference type="InterPro" id="IPR027417">
    <property type="entry name" value="P-loop_NTPase"/>
</dbReference>
<organism evidence="2">
    <name type="scientific">termite gut metagenome</name>
    <dbReference type="NCBI Taxonomy" id="433724"/>
    <lineage>
        <taxon>unclassified sequences</taxon>
        <taxon>metagenomes</taxon>
        <taxon>organismal metagenomes</taxon>
    </lineage>
</organism>
<protein>
    <recommendedName>
        <fullName evidence="1">Endonuclease GajA/Old nuclease/RecF-like AAA domain-containing protein</fullName>
    </recommendedName>
</protein>
<dbReference type="Pfam" id="PF13175">
    <property type="entry name" value="AAA_15"/>
    <property type="match status" value="1"/>
</dbReference>
<dbReference type="SUPFAM" id="SSF52540">
    <property type="entry name" value="P-loop containing nucleoside triphosphate hydrolases"/>
    <property type="match status" value="1"/>
</dbReference>
<dbReference type="InterPro" id="IPR041685">
    <property type="entry name" value="AAA_GajA/Old/RecF-like"/>
</dbReference>